<evidence type="ECO:0000313" key="1">
    <source>
        <dbReference type="EMBL" id="KAI9278613.1"/>
    </source>
</evidence>
<dbReference type="AlphaFoldDB" id="A0AAD5KCF6"/>
<reference evidence="1" key="1">
    <citation type="journal article" date="2022" name="IScience">
        <title>Evolution of zygomycete secretomes and the origins of terrestrial fungal ecologies.</title>
        <authorList>
            <person name="Chang Y."/>
            <person name="Wang Y."/>
            <person name="Mondo S."/>
            <person name="Ahrendt S."/>
            <person name="Andreopoulos W."/>
            <person name="Barry K."/>
            <person name="Beard J."/>
            <person name="Benny G.L."/>
            <person name="Blankenship S."/>
            <person name="Bonito G."/>
            <person name="Cuomo C."/>
            <person name="Desiro A."/>
            <person name="Gervers K.A."/>
            <person name="Hundley H."/>
            <person name="Kuo A."/>
            <person name="LaButti K."/>
            <person name="Lang B.F."/>
            <person name="Lipzen A."/>
            <person name="O'Donnell K."/>
            <person name="Pangilinan J."/>
            <person name="Reynolds N."/>
            <person name="Sandor L."/>
            <person name="Smith M.E."/>
            <person name="Tsang A."/>
            <person name="Grigoriev I.V."/>
            <person name="Stajich J.E."/>
            <person name="Spatafora J.W."/>
        </authorList>
    </citation>
    <scope>NUCLEOTIDE SEQUENCE</scope>
    <source>
        <strain evidence="1">RSA 2281</strain>
    </source>
</reference>
<keyword evidence="2" id="KW-1185">Reference proteome</keyword>
<dbReference type="Proteomes" id="UP001209540">
    <property type="component" value="Unassembled WGS sequence"/>
</dbReference>
<organism evidence="1 2">
    <name type="scientific">Phascolomyces articulosus</name>
    <dbReference type="NCBI Taxonomy" id="60185"/>
    <lineage>
        <taxon>Eukaryota</taxon>
        <taxon>Fungi</taxon>
        <taxon>Fungi incertae sedis</taxon>
        <taxon>Mucoromycota</taxon>
        <taxon>Mucoromycotina</taxon>
        <taxon>Mucoromycetes</taxon>
        <taxon>Mucorales</taxon>
        <taxon>Lichtheimiaceae</taxon>
        <taxon>Phascolomyces</taxon>
    </lineage>
</organism>
<name>A0AAD5KCF6_9FUNG</name>
<comment type="caution">
    <text evidence="1">The sequence shown here is derived from an EMBL/GenBank/DDBJ whole genome shotgun (WGS) entry which is preliminary data.</text>
</comment>
<protein>
    <submittedName>
        <fullName evidence="1">Uncharacterized protein</fullName>
    </submittedName>
</protein>
<proteinExistence type="predicted"/>
<reference evidence="1" key="2">
    <citation type="submission" date="2023-02" db="EMBL/GenBank/DDBJ databases">
        <authorList>
            <consortium name="DOE Joint Genome Institute"/>
            <person name="Mondo S.J."/>
            <person name="Chang Y."/>
            <person name="Wang Y."/>
            <person name="Ahrendt S."/>
            <person name="Andreopoulos W."/>
            <person name="Barry K."/>
            <person name="Beard J."/>
            <person name="Benny G.L."/>
            <person name="Blankenship S."/>
            <person name="Bonito G."/>
            <person name="Cuomo C."/>
            <person name="Desiro A."/>
            <person name="Gervers K.A."/>
            <person name="Hundley H."/>
            <person name="Kuo A."/>
            <person name="LaButti K."/>
            <person name="Lang B.F."/>
            <person name="Lipzen A."/>
            <person name="O'Donnell K."/>
            <person name="Pangilinan J."/>
            <person name="Reynolds N."/>
            <person name="Sandor L."/>
            <person name="Smith M.W."/>
            <person name="Tsang A."/>
            <person name="Grigoriev I.V."/>
            <person name="Stajich J.E."/>
            <person name="Spatafora J.W."/>
        </authorList>
    </citation>
    <scope>NUCLEOTIDE SEQUENCE</scope>
    <source>
        <strain evidence="1">RSA 2281</strain>
    </source>
</reference>
<accession>A0AAD5KCF6</accession>
<sequence length="153" mass="17307">MEVRMNVERQYIRMATMTGVIMSMINAMTKALLDLVVITVVVMARLMACASIGAGCETHLAETKIYIKFMQDHQDGDCPWGKEEDSLGPLSSFANSWPIKSKKEISMTVTKFVNGFLKNHDPGILYLQKNMLMVHSSHSHLYFCRQMCILLQA</sequence>
<gene>
    <name evidence="1" type="ORF">BDA99DRAFT_531358</name>
</gene>
<dbReference type="EMBL" id="JAIXMP010000001">
    <property type="protein sequence ID" value="KAI9278613.1"/>
    <property type="molecule type" value="Genomic_DNA"/>
</dbReference>
<evidence type="ECO:0000313" key="2">
    <source>
        <dbReference type="Proteomes" id="UP001209540"/>
    </source>
</evidence>